<dbReference type="Proteomes" id="UP000055024">
    <property type="component" value="Unassembled WGS sequence"/>
</dbReference>
<proteinExistence type="predicted"/>
<dbReference type="EMBL" id="JYDP01000081">
    <property type="protein sequence ID" value="KRZ08780.1"/>
    <property type="molecule type" value="Genomic_DNA"/>
</dbReference>
<gene>
    <name evidence="1" type="ORF">T11_8823</name>
</gene>
<protein>
    <submittedName>
        <fullName evidence="1">Uncharacterized protein</fullName>
    </submittedName>
</protein>
<sequence length="124" mass="14186">MGSQPDQETEFVVTGTHGSSTIWATALICNTGVGNENYWMLLLERHRALSMVLCWIKDDVRRWKPFLANRLTTLSSLDSWKHRTLTEENLADLLSRGYPLIKVSSEALWRVRVASERKKPLGQT</sequence>
<dbReference type="AlphaFoldDB" id="A0A0V1HEN9"/>
<dbReference type="OrthoDB" id="5940191at2759"/>
<evidence type="ECO:0000313" key="2">
    <source>
        <dbReference type="Proteomes" id="UP000055024"/>
    </source>
</evidence>
<keyword evidence="2" id="KW-1185">Reference proteome</keyword>
<accession>A0A0V1HEN9</accession>
<reference evidence="1 2" key="1">
    <citation type="submission" date="2015-01" db="EMBL/GenBank/DDBJ databases">
        <title>Evolution of Trichinella species and genotypes.</title>
        <authorList>
            <person name="Korhonen P.K."/>
            <person name="Edoardo P."/>
            <person name="Giuseppe L.R."/>
            <person name="Gasser R.B."/>
        </authorList>
    </citation>
    <scope>NUCLEOTIDE SEQUENCE [LARGE SCALE GENOMIC DNA]</scope>
    <source>
        <strain evidence="1">ISS1029</strain>
    </source>
</reference>
<name>A0A0V1HEN9_9BILA</name>
<comment type="caution">
    <text evidence="1">The sequence shown here is derived from an EMBL/GenBank/DDBJ whole genome shotgun (WGS) entry which is preliminary data.</text>
</comment>
<organism evidence="1 2">
    <name type="scientific">Trichinella zimbabwensis</name>
    <dbReference type="NCBI Taxonomy" id="268475"/>
    <lineage>
        <taxon>Eukaryota</taxon>
        <taxon>Metazoa</taxon>
        <taxon>Ecdysozoa</taxon>
        <taxon>Nematoda</taxon>
        <taxon>Enoplea</taxon>
        <taxon>Dorylaimia</taxon>
        <taxon>Trichinellida</taxon>
        <taxon>Trichinellidae</taxon>
        <taxon>Trichinella</taxon>
    </lineage>
</organism>
<evidence type="ECO:0000313" key="1">
    <source>
        <dbReference type="EMBL" id="KRZ08780.1"/>
    </source>
</evidence>